<evidence type="ECO:0000313" key="4">
    <source>
        <dbReference type="Proteomes" id="UP000590068"/>
    </source>
</evidence>
<accession>A0ABX1UGS3</accession>
<dbReference type="PANTHER" id="PTHR12526">
    <property type="entry name" value="GLYCOSYLTRANSFERASE"/>
    <property type="match status" value="1"/>
</dbReference>
<keyword evidence="1" id="KW-0472">Membrane</keyword>
<proteinExistence type="predicted"/>
<evidence type="ECO:0000313" key="3">
    <source>
        <dbReference type="EMBL" id="NMR71940.1"/>
    </source>
</evidence>
<name>A0ABX1UGS3_9VIBR</name>
<dbReference type="Pfam" id="PF00534">
    <property type="entry name" value="Glycos_transf_1"/>
    <property type="match status" value="1"/>
</dbReference>
<keyword evidence="4" id="KW-1185">Reference proteome</keyword>
<dbReference type="SUPFAM" id="SSF53756">
    <property type="entry name" value="UDP-Glycosyltransferase/glycogen phosphorylase"/>
    <property type="match status" value="1"/>
</dbReference>
<dbReference type="Proteomes" id="UP000590068">
    <property type="component" value="Unassembled WGS sequence"/>
</dbReference>
<dbReference type="InterPro" id="IPR001296">
    <property type="entry name" value="Glyco_trans_1"/>
</dbReference>
<evidence type="ECO:0000259" key="2">
    <source>
        <dbReference type="Pfam" id="PF00534"/>
    </source>
</evidence>
<keyword evidence="1" id="KW-0812">Transmembrane</keyword>
<organism evidence="3 4">
    <name type="scientific">Vibrio breoganii</name>
    <dbReference type="NCBI Taxonomy" id="553239"/>
    <lineage>
        <taxon>Bacteria</taxon>
        <taxon>Pseudomonadati</taxon>
        <taxon>Pseudomonadota</taxon>
        <taxon>Gammaproteobacteria</taxon>
        <taxon>Vibrionales</taxon>
        <taxon>Vibrionaceae</taxon>
        <taxon>Vibrio</taxon>
    </lineage>
</organism>
<dbReference type="EMBL" id="JABCJR010000062">
    <property type="protein sequence ID" value="NMR71940.1"/>
    <property type="molecule type" value="Genomic_DNA"/>
</dbReference>
<evidence type="ECO:0000256" key="1">
    <source>
        <dbReference type="SAM" id="Phobius"/>
    </source>
</evidence>
<comment type="caution">
    <text evidence="3">The sequence shown here is derived from an EMBL/GenBank/DDBJ whole genome shotgun (WGS) entry which is preliminary data.</text>
</comment>
<gene>
    <name evidence="3" type="ORF">HJ568_18665</name>
</gene>
<keyword evidence="1" id="KW-1133">Transmembrane helix</keyword>
<reference evidence="3 4" key="1">
    <citation type="submission" date="2020-04" db="EMBL/GenBank/DDBJ databases">
        <title>WGS-Seq of Vibrio isolated by the O'Toole Lab.</title>
        <authorList>
            <person name="Mckone K.P."/>
            <person name="Whitaker R."/>
            <person name="Sevigney J.L."/>
            <person name="Herring J.B."/>
            <person name="O'Toole G."/>
        </authorList>
    </citation>
    <scope>NUCLEOTIDE SEQUENCE [LARGE SCALE GENOMIC DNA]</scope>
    <source>
        <strain evidence="3 4">BS_02</strain>
    </source>
</reference>
<sequence>MTKSIVIVQNSLKTTVIFRQDLIRLLCSKGAKVIVLAPNDCEESKSKLVSLGVLVEDIPSLDNKFSCLMKMNAKILKYRFKGCYFMTFFIVSYLFAIVPLRLFNTKLVLSIEGLGSVFTNNPLLCNILKVLISGKNIRRIFCNNDERALVGSPDDLVSGGIGVDLKEFNIVRKKRETLNLLYVGRLIRDKGILDVIEVFERLRRHGYSVRLNIVGSVYNNNPSSLTEVDIEFYQSKFGDDINFVGFTTNVSFWYDDSDVLLLPSKREGFPVCVMEASASGIPSVVYNVPGCRDAVSHGVNGLICKEKSIDSLFETTRYLIDTNLNISMKESSRNYAEQNFDVSSKSKLFANQILK</sequence>
<feature type="transmembrane region" description="Helical" evidence="1">
    <location>
        <begin position="83"/>
        <end position="103"/>
    </location>
</feature>
<feature type="domain" description="Glycosyl transferase family 1" evidence="2">
    <location>
        <begin position="168"/>
        <end position="333"/>
    </location>
</feature>
<dbReference type="RefSeq" id="WP_102455137.1">
    <property type="nucleotide sequence ID" value="NZ_JABBXC010000035.1"/>
</dbReference>
<protein>
    <submittedName>
        <fullName evidence="3">Glycosyltransferase</fullName>
    </submittedName>
</protein>
<dbReference type="Gene3D" id="3.40.50.2000">
    <property type="entry name" value="Glycogen Phosphorylase B"/>
    <property type="match status" value="2"/>
</dbReference>